<dbReference type="InterPro" id="IPR036291">
    <property type="entry name" value="NAD(P)-bd_dom_sf"/>
</dbReference>
<feature type="transmembrane region" description="Helical" evidence="2">
    <location>
        <begin position="290"/>
        <end position="310"/>
    </location>
</feature>
<dbReference type="AlphaFoldDB" id="A0A9P9WKV9"/>
<dbReference type="Proteomes" id="UP000829685">
    <property type="component" value="Unassembled WGS sequence"/>
</dbReference>
<dbReference type="PANTHER" id="PTHR12286">
    <property type="entry name" value="SACCHAROPINE DEHYDROGENASE-LIKE OXIDOREDUCTASE"/>
    <property type="match status" value="1"/>
</dbReference>
<comment type="similarity">
    <text evidence="1">Belongs to the saccharopine dehydrogenase family.</text>
</comment>
<dbReference type="GO" id="GO:0005886">
    <property type="term" value="C:plasma membrane"/>
    <property type="evidence" value="ECO:0007669"/>
    <property type="project" value="TreeGrafter"/>
</dbReference>
<dbReference type="PANTHER" id="PTHR12286:SF5">
    <property type="entry name" value="SACCHAROPINE DEHYDROGENASE-LIKE OXIDOREDUCTASE"/>
    <property type="match status" value="1"/>
</dbReference>
<reference evidence="4" key="1">
    <citation type="submission" date="2021-03" db="EMBL/GenBank/DDBJ databases">
        <title>Revisited historic fungal species revealed as producer of novel bioactive compounds through whole genome sequencing and comparative genomics.</title>
        <authorList>
            <person name="Vignolle G.A."/>
            <person name="Hochenegger N."/>
            <person name="Mach R.L."/>
            <person name="Mach-Aigner A.R."/>
            <person name="Javad Rahimi M."/>
            <person name="Salim K.A."/>
            <person name="Chan C.M."/>
            <person name="Lim L.B.L."/>
            <person name="Cai F."/>
            <person name="Druzhinina I.S."/>
            <person name="U'Ren J.M."/>
            <person name="Derntl C."/>
        </authorList>
    </citation>
    <scope>NUCLEOTIDE SEQUENCE</scope>
    <source>
        <strain evidence="4">TUCIM 5799</strain>
    </source>
</reference>
<protein>
    <recommendedName>
        <fullName evidence="3">Saccharopine dehydrogenase NADP binding domain-containing protein</fullName>
    </recommendedName>
</protein>
<dbReference type="GO" id="GO:0005811">
    <property type="term" value="C:lipid droplet"/>
    <property type="evidence" value="ECO:0007669"/>
    <property type="project" value="TreeGrafter"/>
</dbReference>
<dbReference type="SUPFAM" id="SSF51735">
    <property type="entry name" value="NAD(P)-binding Rossmann-fold domains"/>
    <property type="match status" value="1"/>
</dbReference>
<evidence type="ECO:0000256" key="2">
    <source>
        <dbReference type="SAM" id="Phobius"/>
    </source>
</evidence>
<dbReference type="InterPro" id="IPR051276">
    <property type="entry name" value="Saccharopine_DH-like_oxidrdct"/>
</dbReference>
<feature type="domain" description="Saccharopine dehydrogenase NADP binding" evidence="3">
    <location>
        <begin position="12"/>
        <end position="140"/>
    </location>
</feature>
<proteinExistence type="inferred from homology"/>
<evidence type="ECO:0000313" key="5">
    <source>
        <dbReference type="Proteomes" id="UP000829685"/>
    </source>
</evidence>
<evidence type="ECO:0000256" key="1">
    <source>
        <dbReference type="ARBA" id="ARBA00038048"/>
    </source>
</evidence>
<comment type="caution">
    <text evidence="4">The sequence shown here is derived from an EMBL/GenBank/DDBJ whole genome shotgun (WGS) entry which is preliminary data.</text>
</comment>
<keyword evidence="2" id="KW-1133">Transmembrane helix</keyword>
<keyword evidence="5" id="KW-1185">Reference proteome</keyword>
<sequence length="419" mass="45597">MSLRKHDRQYDVVVFGATGYTGLMTAEHIAARFPTDTKWAVAGRSADKLQKVVSECKALNPDRIQPEIQVCNLDDADLLALAKKTCVLITTVGPYAQYGEHAFKACAQAGTHYVDCTGESVWTLEMIKKYESTARETGAVLLPQSGIESAPSDLLTWSMAQLIQTELSAQTADAIVEVHELNAKPSGGTLATVLGLAESYSIKDIAASHKPYALSPVPNPHPTPAASLFSKLTGLYSVSNLGLLHTSITAGTNTSIVQRTWGLLKQEDSRQKQFYGPKFSYREFMKARNFLTGIAMHYALIVGGALLLFVPPFRALMRRLVFQPGQGPSKEDAAKEYIEFRGVANPDVADSKKQAFVKAWYSGSMYYLTATLLAQAAATLLEEDVGLKGGVYTPACLGQGYIDRLNENGFKVETKILNV</sequence>
<name>A0A9P9WKV9_9PEZI</name>
<dbReference type="Gene3D" id="3.40.50.720">
    <property type="entry name" value="NAD(P)-binding Rossmann-like Domain"/>
    <property type="match status" value="1"/>
</dbReference>
<organism evidence="4 5">
    <name type="scientific">Neoarthrinium moseri</name>
    <dbReference type="NCBI Taxonomy" id="1658444"/>
    <lineage>
        <taxon>Eukaryota</taxon>
        <taxon>Fungi</taxon>
        <taxon>Dikarya</taxon>
        <taxon>Ascomycota</taxon>
        <taxon>Pezizomycotina</taxon>
        <taxon>Sordariomycetes</taxon>
        <taxon>Xylariomycetidae</taxon>
        <taxon>Amphisphaeriales</taxon>
        <taxon>Apiosporaceae</taxon>
        <taxon>Neoarthrinium</taxon>
    </lineage>
</organism>
<evidence type="ECO:0000313" key="4">
    <source>
        <dbReference type="EMBL" id="KAI1868200.1"/>
    </source>
</evidence>
<accession>A0A9P9WKV9</accession>
<keyword evidence="2" id="KW-0812">Transmembrane</keyword>
<dbReference type="GO" id="GO:0005739">
    <property type="term" value="C:mitochondrion"/>
    <property type="evidence" value="ECO:0007669"/>
    <property type="project" value="TreeGrafter"/>
</dbReference>
<dbReference type="GO" id="GO:0009247">
    <property type="term" value="P:glycolipid biosynthetic process"/>
    <property type="evidence" value="ECO:0007669"/>
    <property type="project" value="TreeGrafter"/>
</dbReference>
<evidence type="ECO:0000259" key="3">
    <source>
        <dbReference type="Pfam" id="PF03435"/>
    </source>
</evidence>
<gene>
    <name evidence="4" type="ORF">JX265_007023</name>
</gene>
<dbReference type="Pfam" id="PF03435">
    <property type="entry name" value="Sacchrp_dh_NADP"/>
    <property type="match status" value="1"/>
</dbReference>
<keyword evidence="2" id="KW-0472">Membrane</keyword>
<dbReference type="InterPro" id="IPR005097">
    <property type="entry name" value="Sacchrp_dh_NADP-bd"/>
</dbReference>
<dbReference type="EMBL" id="JAFIMR010000017">
    <property type="protein sequence ID" value="KAI1868200.1"/>
    <property type="molecule type" value="Genomic_DNA"/>
</dbReference>